<dbReference type="EMBL" id="JAPFFF010000004">
    <property type="protein sequence ID" value="KAK8892459.1"/>
    <property type="molecule type" value="Genomic_DNA"/>
</dbReference>
<dbReference type="PANTHER" id="PTHR21231:SF7">
    <property type="entry name" value="GPN-LOOP GTPASE 3"/>
    <property type="match status" value="1"/>
</dbReference>
<dbReference type="SUPFAM" id="SSF52540">
    <property type="entry name" value="P-loop containing nucleoside triphosphate hydrolases"/>
    <property type="match status" value="1"/>
</dbReference>
<dbReference type="PANTHER" id="PTHR21231">
    <property type="entry name" value="XPA-BINDING PROTEIN 1-RELATED"/>
    <property type="match status" value="1"/>
</dbReference>
<evidence type="ECO:0000256" key="3">
    <source>
        <dbReference type="ARBA" id="ARBA00022741"/>
    </source>
</evidence>
<dbReference type="InterPro" id="IPR004130">
    <property type="entry name" value="Gpn"/>
</dbReference>
<keyword evidence="5 6" id="KW-0342">GTP-binding</keyword>
<comment type="subunit">
    <text evidence="6">Binds to RNA polymerase II (RNAPII).</text>
</comment>
<organism evidence="7 8">
    <name type="scientific">Tritrichomonas musculus</name>
    <dbReference type="NCBI Taxonomy" id="1915356"/>
    <lineage>
        <taxon>Eukaryota</taxon>
        <taxon>Metamonada</taxon>
        <taxon>Parabasalia</taxon>
        <taxon>Tritrichomonadida</taxon>
        <taxon>Tritrichomonadidae</taxon>
        <taxon>Tritrichomonas</taxon>
    </lineage>
</organism>
<protein>
    <recommendedName>
        <fullName evidence="2 6">GPN-loop GTPase 3</fullName>
    </recommendedName>
</protein>
<comment type="function">
    <text evidence="6">Small GTPase required for proper nuclear import of RNA polymerase II and III (RNAPII and RNAPIII). May act at an RNAP assembly step prior to nuclear import.</text>
</comment>
<keyword evidence="8" id="KW-1185">Reference proteome</keyword>
<evidence type="ECO:0000313" key="7">
    <source>
        <dbReference type="EMBL" id="KAK8892459.1"/>
    </source>
</evidence>
<dbReference type="Gene3D" id="3.40.50.300">
    <property type="entry name" value="P-loop containing nucleotide triphosphate hydrolases"/>
    <property type="match status" value="1"/>
</dbReference>
<keyword evidence="3 6" id="KW-0547">Nucleotide-binding</keyword>
<name>A0ABR2KMZ6_9EUKA</name>
<comment type="similarity">
    <text evidence="1 6">Belongs to the GPN-loop GTPase family.</text>
</comment>
<evidence type="ECO:0000256" key="1">
    <source>
        <dbReference type="ARBA" id="ARBA00005290"/>
    </source>
</evidence>
<keyword evidence="4 6" id="KW-0378">Hydrolase</keyword>
<dbReference type="InterPro" id="IPR030228">
    <property type="entry name" value="Gpn3"/>
</dbReference>
<dbReference type="CDD" id="cd17872">
    <property type="entry name" value="GPN3"/>
    <property type="match status" value="1"/>
</dbReference>
<evidence type="ECO:0000256" key="6">
    <source>
        <dbReference type="RuleBase" id="RU365059"/>
    </source>
</evidence>
<reference evidence="7 8" key="1">
    <citation type="submission" date="2024-04" db="EMBL/GenBank/DDBJ databases">
        <title>Tritrichomonas musculus Genome.</title>
        <authorList>
            <person name="Alves-Ferreira E."/>
            <person name="Grigg M."/>
            <person name="Lorenzi H."/>
            <person name="Galac M."/>
        </authorList>
    </citation>
    <scope>NUCLEOTIDE SEQUENCE [LARGE SCALE GENOMIC DNA]</scope>
    <source>
        <strain evidence="7 8">EAF2021</strain>
    </source>
</reference>
<dbReference type="Proteomes" id="UP001470230">
    <property type="component" value="Unassembled WGS sequence"/>
</dbReference>
<evidence type="ECO:0000256" key="4">
    <source>
        <dbReference type="ARBA" id="ARBA00022801"/>
    </source>
</evidence>
<sequence length="276" mass="31268">MSLARFAQIIMGPAGSGKSTFIRRLMEHFEVTKRIVHAVNLDPAADELCYPATIDIRDAVNVKEYMNEYGYGPNGALIHCMETVVEDFDWFDESIGEHDGDYLLIDLPGQIELFSHLNILPRLFSNLERKGYHLCSVFLLDSQFMIDPSKFLSGCLVAISAMTMLEMPHINLLSKCDLLTEEQKDSLDEFCDMDLSLLAGAVGSKNKKIRNLTSKICDLIQQFNMIQFIPFDPTDPDTVVQTVGEIDLILNYYENADFMDEDVDLNGDRDVEQNDE</sequence>
<comment type="caution">
    <text evidence="7">The sequence shown here is derived from an EMBL/GenBank/DDBJ whole genome shotgun (WGS) entry which is preliminary data.</text>
</comment>
<accession>A0ABR2KMZ6</accession>
<evidence type="ECO:0000313" key="8">
    <source>
        <dbReference type="Proteomes" id="UP001470230"/>
    </source>
</evidence>
<evidence type="ECO:0000256" key="2">
    <source>
        <dbReference type="ARBA" id="ARBA00014587"/>
    </source>
</evidence>
<gene>
    <name evidence="7" type="ORF">M9Y10_029688</name>
</gene>
<proteinExistence type="inferred from homology"/>
<evidence type="ECO:0000256" key="5">
    <source>
        <dbReference type="ARBA" id="ARBA00023134"/>
    </source>
</evidence>
<dbReference type="InterPro" id="IPR027417">
    <property type="entry name" value="P-loop_NTPase"/>
</dbReference>
<dbReference type="Pfam" id="PF03029">
    <property type="entry name" value="ATP_bind_1"/>
    <property type="match status" value="1"/>
</dbReference>